<evidence type="ECO:0000313" key="1">
    <source>
        <dbReference type="EMBL" id="GAF88780.1"/>
    </source>
</evidence>
<dbReference type="Gene3D" id="3.40.50.2300">
    <property type="match status" value="2"/>
</dbReference>
<gene>
    <name evidence="1" type="ORF">S01H1_22430</name>
</gene>
<protein>
    <submittedName>
        <fullName evidence="1">Uncharacterized protein</fullName>
    </submittedName>
</protein>
<dbReference type="EMBL" id="BARS01012657">
    <property type="protein sequence ID" value="GAF88780.1"/>
    <property type="molecule type" value="Genomic_DNA"/>
</dbReference>
<feature type="non-terminal residue" evidence="1">
    <location>
        <position position="1"/>
    </location>
</feature>
<name>X0UJU9_9ZZZZ</name>
<reference evidence="1" key="1">
    <citation type="journal article" date="2014" name="Front. Microbiol.">
        <title>High frequency of phylogenetically diverse reductive dehalogenase-homologous genes in deep subseafloor sedimentary metagenomes.</title>
        <authorList>
            <person name="Kawai M."/>
            <person name="Futagami T."/>
            <person name="Toyoda A."/>
            <person name="Takaki Y."/>
            <person name="Nishi S."/>
            <person name="Hori S."/>
            <person name="Arai W."/>
            <person name="Tsubouchi T."/>
            <person name="Morono Y."/>
            <person name="Uchiyama I."/>
            <person name="Ito T."/>
            <person name="Fujiyama A."/>
            <person name="Inagaki F."/>
            <person name="Takami H."/>
        </authorList>
    </citation>
    <scope>NUCLEOTIDE SEQUENCE</scope>
    <source>
        <strain evidence="1">Expedition CK06-06</strain>
    </source>
</reference>
<accession>X0UJU9</accession>
<proteinExistence type="predicted"/>
<comment type="caution">
    <text evidence="1">The sequence shown here is derived from an EMBL/GenBank/DDBJ whole genome shotgun (WGS) entry which is preliminary data.</text>
</comment>
<sequence>GSQSGKIANLILESKSIDVMPIASPEKSELVLNLKTAKLIDIDIPSDVIKKASRIIK</sequence>
<organism evidence="1">
    <name type="scientific">marine sediment metagenome</name>
    <dbReference type="NCBI Taxonomy" id="412755"/>
    <lineage>
        <taxon>unclassified sequences</taxon>
        <taxon>metagenomes</taxon>
        <taxon>ecological metagenomes</taxon>
    </lineage>
</organism>
<dbReference type="AlphaFoldDB" id="X0UJU9"/>